<comment type="catalytic activity">
    <reaction evidence="1">
        <text>Hydrolyzes the link between N-acetylmuramoyl residues and L-amino acid residues in certain cell-wall glycopeptides.</text>
        <dbReference type="EC" id="3.5.1.28"/>
    </reaction>
</comment>
<dbReference type="SUPFAM" id="SSF55846">
    <property type="entry name" value="N-acetylmuramoyl-L-alanine amidase-like"/>
    <property type="match status" value="1"/>
</dbReference>
<dbReference type="InterPro" id="IPR051206">
    <property type="entry name" value="NAMLAA_amidase_2"/>
</dbReference>
<dbReference type="PANTHER" id="PTHR30417">
    <property type="entry name" value="N-ACETYLMURAMOYL-L-ALANINE AMIDASE AMID"/>
    <property type="match status" value="1"/>
</dbReference>
<feature type="transmembrane region" description="Helical" evidence="6">
    <location>
        <begin position="17"/>
        <end position="39"/>
    </location>
</feature>
<keyword evidence="3" id="KW-0378">Hydrolase</keyword>
<evidence type="ECO:0000259" key="7">
    <source>
        <dbReference type="SMART" id="SM00644"/>
    </source>
</evidence>
<keyword evidence="4" id="KW-0961">Cell wall biogenesis/degradation</keyword>
<dbReference type="InterPro" id="IPR002502">
    <property type="entry name" value="Amidase_domain"/>
</dbReference>
<feature type="region of interest" description="Disordered" evidence="5">
    <location>
        <begin position="41"/>
        <end position="69"/>
    </location>
</feature>
<evidence type="ECO:0000256" key="3">
    <source>
        <dbReference type="ARBA" id="ARBA00022801"/>
    </source>
</evidence>
<accession>A0A1H0SBB7</accession>
<protein>
    <recommendedName>
        <fullName evidence="2">N-acetylmuramoyl-L-alanine amidase</fullName>
        <ecNumber evidence="2">3.5.1.28</ecNumber>
    </recommendedName>
</protein>
<dbReference type="SMART" id="SM00644">
    <property type="entry name" value="Ami_2"/>
    <property type="match status" value="1"/>
</dbReference>
<keyword evidence="6" id="KW-0812">Transmembrane</keyword>
<organism evidence="8 9">
    <name type="scientific">Pedococcus dokdonensis</name>
    <dbReference type="NCBI Taxonomy" id="443156"/>
    <lineage>
        <taxon>Bacteria</taxon>
        <taxon>Bacillati</taxon>
        <taxon>Actinomycetota</taxon>
        <taxon>Actinomycetes</taxon>
        <taxon>Micrococcales</taxon>
        <taxon>Intrasporangiaceae</taxon>
        <taxon>Pedococcus</taxon>
    </lineage>
</organism>
<gene>
    <name evidence="8" type="ORF">SAMN04489867_2283</name>
</gene>
<evidence type="ECO:0000256" key="2">
    <source>
        <dbReference type="ARBA" id="ARBA00011901"/>
    </source>
</evidence>
<sequence>MVVVRGEGGYAGGARRLVGAAAVVLTLAGVGVALGGGLVGRAESPPKPPPSVTSAATPSTPPSAPLDVPAAPRIVSDHLAFEAARKAETAAYSLRHYGVRTARLQPSMIVLHYTESDTYASVRSLFAADLPNRGEAPGTCAHYVVDQDGTIHELVPPTLRCRHTVGLNHVAIGIEFVQASHGHDPRWAAQQVLARRAQALAGASLVEHLQRRFDIPDQAVIGHAMANDSKAFRDLEGWRNDHVDWQQPEVVAFRRLLATAP</sequence>
<proteinExistence type="predicted"/>
<evidence type="ECO:0000313" key="9">
    <source>
        <dbReference type="Proteomes" id="UP000199077"/>
    </source>
</evidence>
<name>A0A1H0SBB7_9MICO</name>
<keyword evidence="9" id="KW-1185">Reference proteome</keyword>
<dbReference type="AlphaFoldDB" id="A0A1H0SBB7"/>
<dbReference type="InterPro" id="IPR036505">
    <property type="entry name" value="Amidase/PGRP_sf"/>
</dbReference>
<dbReference type="EC" id="3.5.1.28" evidence="2"/>
<dbReference type="CDD" id="cd06583">
    <property type="entry name" value="PGRP"/>
    <property type="match status" value="1"/>
</dbReference>
<keyword evidence="6" id="KW-1133">Transmembrane helix</keyword>
<evidence type="ECO:0000256" key="4">
    <source>
        <dbReference type="ARBA" id="ARBA00023316"/>
    </source>
</evidence>
<dbReference type="EMBL" id="LT629711">
    <property type="protein sequence ID" value="SDP38945.1"/>
    <property type="molecule type" value="Genomic_DNA"/>
</dbReference>
<dbReference type="Gene3D" id="3.40.80.10">
    <property type="entry name" value="Peptidoglycan recognition protein-like"/>
    <property type="match status" value="1"/>
</dbReference>
<evidence type="ECO:0000313" key="8">
    <source>
        <dbReference type="EMBL" id="SDP38945.1"/>
    </source>
</evidence>
<dbReference type="STRING" id="443156.SAMN04489867_2283"/>
<feature type="domain" description="N-acetylmuramoyl-L-alanine amidase" evidence="7">
    <location>
        <begin position="97"/>
        <end position="236"/>
    </location>
</feature>
<dbReference type="GO" id="GO:0008745">
    <property type="term" value="F:N-acetylmuramoyl-L-alanine amidase activity"/>
    <property type="evidence" value="ECO:0007669"/>
    <property type="project" value="UniProtKB-EC"/>
</dbReference>
<dbReference type="GO" id="GO:0009254">
    <property type="term" value="P:peptidoglycan turnover"/>
    <property type="evidence" value="ECO:0007669"/>
    <property type="project" value="TreeGrafter"/>
</dbReference>
<keyword evidence="6" id="KW-0472">Membrane</keyword>
<dbReference type="PANTHER" id="PTHR30417:SF1">
    <property type="entry name" value="N-ACETYLMURAMOYL-L-ALANINE AMIDASE AMID"/>
    <property type="match status" value="1"/>
</dbReference>
<dbReference type="GO" id="GO:0071555">
    <property type="term" value="P:cell wall organization"/>
    <property type="evidence" value="ECO:0007669"/>
    <property type="project" value="UniProtKB-KW"/>
</dbReference>
<evidence type="ECO:0000256" key="6">
    <source>
        <dbReference type="SAM" id="Phobius"/>
    </source>
</evidence>
<dbReference type="GO" id="GO:0009253">
    <property type="term" value="P:peptidoglycan catabolic process"/>
    <property type="evidence" value="ECO:0007669"/>
    <property type="project" value="InterPro"/>
</dbReference>
<reference evidence="9" key="1">
    <citation type="submission" date="2016-10" db="EMBL/GenBank/DDBJ databases">
        <authorList>
            <person name="Varghese N."/>
            <person name="Submissions S."/>
        </authorList>
    </citation>
    <scope>NUCLEOTIDE SEQUENCE [LARGE SCALE GENOMIC DNA]</scope>
    <source>
        <strain evidence="9">DSM 22329</strain>
    </source>
</reference>
<evidence type="ECO:0000256" key="1">
    <source>
        <dbReference type="ARBA" id="ARBA00001561"/>
    </source>
</evidence>
<dbReference type="Proteomes" id="UP000199077">
    <property type="component" value="Chromosome I"/>
</dbReference>
<dbReference type="Pfam" id="PF01510">
    <property type="entry name" value="Amidase_2"/>
    <property type="match status" value="1"/>
</dbReference>
<evidence type="ECO:0000256" key="5">
    <source>
        <dbReference type="SAM" id="MobiDB-lite"/>
    </source>
</evidence>